<dbReference type="GO" id="GO:0005524">
    <property type="term" value="F:ATP binding"/>
    <property type="evidence" value="ECO:0007669"/>
    <property type="project" value="UniProtKB-KW"/>
</dbReference>
<evidence type="ECO:0000256" key="3">
    <source>
        <dbReference type="ARBA" id="ARBA00022598"/>
    </source>
</evidence>
<proteinExistence type="inferred from homology"/>
<evidence type="ECO:0000256" key="5">
    <source>
        <dbReference type="ARBA" id="ARBA00022695"/>
    </source>
</evidence>
<keyword evidence="7" id="KW-0479">Metal-binding</keyword>
<evidence type="ECO:0000256" key="6">
    <source>
        <dbReference type="ARBA" id="ARBA00022722"/>
    </source>
</evidence>
<gene>
    <name evidence="24" type="ORF">FG383_12420</name>
</gene>
<evidence type="ECO:0000256" key="11">
    <source>
        <dbReference type="ARBA" id="ARBA00022839"/>
    </source>
</evidence>
<evidence type="ECO:0000256" key="9">
    <source>
        <dbReference type="ARBA" id="ARBA00022763"/>
    </source>
</evidence>
<dbReference type="PANTHER" id="PTHR42705:SF2">
    <property type="entry name" value="BIFUNCTIONAL NON-HOMOLOGOUS END JOINING PROTEIN LIGD"/>
    <property type="match status" value="1"/>
</dbReference>
<evidence type="ECO:0000256" key="17">
    <source>
        <dbReference type="ARBA" id="ARBA00023211"/>
    </source>
</evidence>
<accession>A0A544T7A6</accession>
<dbReference type="NCBIfam" id="NF007211">
    <property type="entry name" value="PRK09633.1"/>
    <property type="match status" value="1"/>
</dbReference>
<keyword evidence="9" id="KW-0227">DNA damage</keyword>
<dbReference type="InterPro" id="IPR014145">
    <property type="entry name" value="LigD_pol_dom"/>
</dbReference>
<keyword evidence="25" id="KW-1185">Reference proteome</keyword>
<dbReference type="InterPro" id="IPR033652">
    <property type="entry name" value="LigD_Pol-like_3"/>
</dbReference>
<comment type="catalytic activity">
    <reaction evidence="20">
        <text>ATP + (deoxyribonucleotide)n-3'-hydroxyl + 5'-phospho-(deoxyribonucleotide)m = (deoxyribonucleotide)n+m + AMP + diphosphate.</text>
        <dbReference type="EC" id="6.5.1.1"/>
    </reaction>
</comment>
<dbReference type="NCBIfam" id="TIGR02779">
    <property type="entry name" value="NHEJ_ligase_lig"/>
    <property type="match status" value="1"/>
</dbReference>
<keyword evidence="8" id="KW-0547">Nucleotide-binding</keyword>
<dbReference type="PANTHER" id="PTHR42705">
    <property type="entry name" value="BIFUNCTIONAL NON-HOMOLOGOUS END JOINING PROTEIN LIGD"/>
    <property type="match status" value="1"/>
</dbReference>
<keyword evidence="17" id="KW-0464">Manganese</keyword>
<dbReference type="GO" id="GO:0003910">
    <property type="term" value="F:DNA ligase (ATP) activity"/>
    <property type="evidence" value="ECO:0007669"/>
    <property type="project" value="UniProtKB-EC"/>
</dbReference>
<comment type="similarity">
    <text evidence="22">In the N-terminal section; belongs to the LigD polymerase family.</text>
</comment>
<dbReference type="SUPFAM" id="SSF56091">
    <property type="entry name" value="DNA ligase/mRNA capping enzyme, catalytic domain"/>
    <property type="match status" value="1"/>
</dbReference>
<dbReference type="Proteomes" id="UP000318937">
    <property type="component" value="Unassembled WGS sequence"/>
</dbReference>
<protein>
    <recommendedName>
        <fullName evidence="2">DNA ligase (ATP)</fullName>
        <ecNumber evidence="2">6.5.1.1</ecNumber>
    </recommendedName>
    <alternativeName>
        <fullName evidence="19">NHEJ DNA polymerase</fullName>
    </alternativeName>
</protein>
<comment type="similarity">
    <text evidence="21">In the C-terminal section; belongs to the ATP-dependent DNA ligase family.</text>
</comment>
<dbReference type="GO" id="GO:0006281">
    <property type="term" value="P:DNA repair"/>
    <property type="evidence" value="ECO:0007669"/>
    <property type="project" value="UniProtKB-KW"/>
</dbReference>
<keyword evidence="15" id="KW-0233">DNA recombination</keyword>
<dbReference type="CDD" id="cd07906">
    <property type="entry name" value="Adenylation_DNA_ligase_LigD_LigC"/>
    <property type="match status" value="1"/>
</dbReference>
<dbReference type="GO" id="GO:0006310">
    <property type="term" value="P:DNA recombination"/>
    <property type="evidence" value="ECO:0007669"/>
    <property type="project" value="UniProtKB-KW"/>
</dbReference>
<dbReference type="InterPro" id="IPR012340">
    <property type="entry name" value="NA-bd_OB-fold"/>
</dbReference>
<dbReference type="GO" id="GO:0003677">
    <property type="term" value="F:DNA binding"/>
    <property type="evidence" value="ECO:0007669"/>
    <property type="project" value="UniProtKB-KW"/>
</dbReference>
<dbReference type="GO" id="GO:0003887">
    <property type="term" value="F:DNA-directed DNA polymerase activity"/>
    <property type="evidence" value="ECO:0007669"/>
    <property type="project" value="UniProtKB-KW"/>
</dbReference>
<evidence type="ECO:0000256" key="7">
    <source>
        <dbReference type="ARBA" id="ARBA00022723"/>
    </source>
</evidence>
<dbReference type="InterPro" id="IPR052171">
    <property type="entry name" value="NHEJ_LigD"/>
</dbReference>
<keyword evidence="10" id="KW-0378">Hydrolase</keyword>
<dbReference type="Gene3D" id="3.30.470.30">
    <property type="entry name" value="DNA ligase/mRNA capping enzyme"/>
    <property type="match status" value="1"/>
</dbReference>
<comment type="cofactor">
    <cofactor evidence="1">
        <name>Mn(2+)</name>
        <dbReference type="ChEBI" id="CHEBI:29035"/>
    </cofactor>
</comment>
<evidence type="ECO:0000256" key="16">
    <source>
        <dbReference type="ARBA" id="ARBA00023204"/>
    </source>
</evidence>
<evidence type="ECO:0000256" key="1">
    <source>
        <dbReference type="ARBA" id="ARBA00001936"/>
    </source>
</evidence>
<dbReference type="RefSeq" id="WP_142607711.1">
    <property type="nucleotide sequence ID" value="NZ_VDGG01000024.1"/>
</dbReference>
<evidence type="ECO:0000256" key="10">
    <source>
        <dbReference type="ARBA" id="ARBA00022801"/>
    </source>
</evidence>
<evidence type="ECO:0000259" key="23">
    <source>
        <dbReference type="PROSITE" id="PS50160"/>
    </source>
</evidence>
<evidence type="ECO:0000256" key="2">
    <source>
        <dbReference type="ARBA" id="ARBA00012727"/>
    </source>
</evidence>
<dbReference type="AlphaFoldDB" id="A0A544T7A6"/>
<dbReference type="InterPro" id="IPR012310">
    <property type="entry name" value="DNA_ligase_ATP-dep_cent"/>
</dbReference>
<comment type="caution">
    <text evidence="24">The sequence shown here is derived from an EMBL/GenBank/DDBJ whole genome shotgun (WGS) entry which is preliminary data.</text>
</comment>
<dbReference type="PROSITE" id="PS50160">
    <property type="entry name" value="DNA_LIGASE_A3"/>
    <property type="match status" value="1"/>
</dbReference>
<dbReference type="Gene3D" id="3.90.920.10">
    <property type="entry name" value="DNA primase, PRIM domain"/>
    <property type="match status" value="1"/>
</dbReference>
<name>A0A544T7A6_9BACI</name>
<evidence type="ECO:0000256" key="4">
    <source>
        <dbReference type="ARBA" id="ARBA00022679"/>
    </source>
</evidence>
<dbReference type="SUPFAM" id="SSF50249">
    <property type="entry name" value="Nucleic acid-binding proteins"/>
    <property type="match status" value="1"/>
</dbReference>
<evidence type="ECO:0000256" key="22">
    <source>
        <dbReference type="ARBA" id="ARBA00049990"/>
    </source>
</evidence>
<keyword evidence="14" id="KW-0238">DNA-binding</keyword>
<keyword evidence="5" id="KW-0548">Nucleotidyltransferase</keyword>
<keyword evidence="3 24" id="KW-0436">Ligase</keyword>
<feature type="domain" description="ATP-dependent DNA ligase family profile" evidence="23">
    <location>
        <begin position="106"/>
        <end position="207"/>
    </location>
</feature>
<dbReference type="InterPro" id="IPR016059">
    <property type="entry name" value="DNA_ligase_ATP-dep_CS"/>
</dbReference>
<keyword evidence="18" id="KW-0511">Multifunctional enzyme</keyword>
<organism evidence="24 25">
    <name type="scientific">Psychrobacillus soli</name>
    <dbReference type="NCBI Taxonomy" id="1543965"/>
    <lineage>
        <taxon>Bacteria</taxon>
        <taxon>Bacillati</taxon>
        <taxon>Bacillota</taxon>
        <taxon>Bacilli</taxon>
        <taxon>Bacillales</taxon>
        <taxon>Bacillaceae</taxon>
        <taxon>Psychrobacillus</taxon>
    </lineage>
</organism>
<evidence type="ECO:0000256" key="8">
    <source>
        <dbReference type="ARBA" id="ARBA00022741"/>
    </source>
</evidence>
<dbReference type="Pfam" id="PF21686">
    <property type="entry name" value="LigD_Prim-Pol"/>
    <property type="match status" value="1"/>
</dbReference>
<keyword evidence="11" id="KW-0269">Exonuclease</keyword>
<evidence type="ECO:0000256" key="20">
    <source>
        <dbReference type="ARBA" id="ARBA00034003"/>
    </source>
</evidence>
<evidence type="ECO:0000256" key="19">
    <source>
        <dbReference type="ARBA" id="ARBA00029943"/>
    </source>
</evidence>
<dbReference type="InterPro" id="IPR014143">
    <property type="entry name" value="NHEJ_ligase_prk"/>
</dbReference>
<dbReference type="EC" id="6.5.1.1" evidence="2"/>
<evidence type="ECO:0000256" key="12">
    <source>
        <dbReference type="ARBA" id="ARBA00022840"/>
    </source>
</evidence>
<dbReference type="OrthoDB" id="9802472at2"/>
<keyword evidence="4" id="KW-0808">Transferase</keyword>
<dbReference type="NCBIfam" id="TIGR02778">
    <property type="entry name" value="ligD_pol"/>
    <property type="match status" value="1"/>
</dbReference>
<dbReference type="NCBIfam" id="TIGR02776">
    <property type="entry name" value="NHEJ_ligase_prk"/>
    <property type="match status" value="1"/>
</dbReference>
<dbReference type="Gene3D" id="2.40.50.140">
    <property type="entry name" value="Nucleic acid-binding proteins"/>
    <property type="match status" value="1"/>
</dbReference>
<dbReference type="GO" id="GO:0046872">
    <property type="term" value="F:metal ion binding"/>
    <property type="evidence" value="ECO:0007669"/>
    <property type="project" value="UniProtKB-KW"/>
</dbReference>
<dbReference type="CDD" id="cd04866">
    <property type="entry name" value="LigD_Pol_like_3"/>
    <property type="match status" value="1"/>
</dbReference>
<evidence type="ECO:0000313" key="25">
    <source>
        <dbReference type="Proteomes" id="UP000318937"/>
    </source>
</evidence>
<keyword evidence="16" id="KW-0234">DNA repair</keyword>
<evidence type="ECO:0000256" key="14">
    <source>
        <dbReference type="ARBA" id="ARBA00023125"/>
    </source>
</evidence>
<sequence length="609" mass="71375">MKPMLLTVADEIPNGDEWIYETKYDGFRCMLEWEEKTPILKSRGGKSLNHIFPEVIEYCHGIYDRIRSILPLRLDGEIVYLINNFKSDFSVVQLRNRMQNQDTITAHVNNFPCHYIVFDILEYKSEIQTNRHLNTRKQLLEKLFKSLKIPSHVNYENSNRIQTIDVFENSELLWNKVKVCNGEGIIAKKKTSKWVGGTRSLSWVKIKNWRYVDVILTKYDKNNGYFNGTIYQNNVLIEIVSVRHGLTDEESKTLKAFFEANGTKQKGEVWSIEPSICVNIACIDFQGDKLREPRFNGFKFGTTPRECNWESMRRQLNPLPERVEVTHPEKPIWPIIHYTKDDYLYYLQKISTYMLPFLKDRLLTVIRYPHGMTGNNDRFFQKHAPDYSPNFIKTKLVDDINYILCNDIESLLWLGNQLALEFHIPFQTIHTNKPTEIVFDLDPPSIYEFPLAVEAALRMKAIFDQFELTSYIKTSGGKGMQVYLPIPSDTFSYEDTGIFTKFVCNFLVEQYPKWFTMERLKKNRGNKLYLDYVQHKEGKTIIAPYSPRGSELGLIATPLNWNEVNDSLNPSSFNIPAILDRIKEQSNPFRDFRQNINTEMFKDVLNQLK</sequence>
<keyword evidence="6" id="KW-0540">Nuclease</keyword>
<keyword evidence="12" id="KW-0067">ATP-binding</keyword>
<dbReference type="InterPro" id="IPR014146">
    <property type="entry name" value="LigD_ligase_dom"/>
</dbReference>
<dbReference type="Pfam" id="PF01068">
    <property type="entry name" value="DNA_ligase_A_M"/>
    <property type="match status" value="1"/>
</dbReference>
<reference evidence="24 25" key="1">
    <citation type="submission" date="2019-05" db="EMBL/GenBank/DDBJ databases">
        <title>Psychrobacillus vulpis sp. nov., a new species isolated from feces of a red fox that inhabits in The Tablas de Daimiel Natural Park, Albacete, Spain.</title>
        <authorList>
            <person name="Rodriguez M."/>
            <person name="Reina J.C."/>
            <person name="Bejar V."/>
            <person name="Llamas I."/>
        </authorList>
    </citation>
    <scope>NUCLEOTIDE SEQUENCE [LARGE SCALE GENOMIC DNA]</scope>
    <source>
        <strain evidence="24 25">NHI-2</strain>
    </source>
</reference>
<keyword evidence="13" id="KW-0239">DNA-directed DNA polymerase</keyword>
<dbReference type="PROSITE" id="PS00697">
    <property type="entry name" value="DNA_LIGASE_A1"/>
    <property type="match status" value="1"/>
</dbReference>
<evidence type="ECO:0000256" key="15">
    <source>
        <dbReference type="ARBA" id="ARBA00023172"/>
    </source>
</evidence>
<evidence type="ECO:0000313" key="24">
    <source>
        <dbReference type="EMBL" id="TQR13329.1"/>
    </source>
</evidence>
<evidence type="ECO:0000256" key="18">
    <source>
        <dbReference type="ARBA" id="ARBA00023268"/>
    </source>
</evidence>
<evidence type="ECO:0000256" key="21">
    <source>
        <dbReference type="ARBA" id="ARBA00049981"/>
    </source>
</evidence>
<evidence type="ECO:0000256" key="13">
    <source>
        <dbReference type="ARBA" id="ARBA00022932"/>
    </source>
</evidence>
<dbReference type="EMBL" id="VDGG01000024">
    <property type="protein sequence ID" value="TQR13329.1"/>
    <property type="molecule type" value="Genomic_DNA"/>
</dbReference>
<dbReference type="GO" id="GO:0004527">
    <property type="term" value="F:exonuclease activity"/>
    <property type="evidence" value="ECO:0007669"/>
    <property type="project" value="UniProtKB-KW"/>
</dbReference>